<dbReference type="InterPro" id="IPR037185">
    <property type="entry name" value="EmrE-like"/>
</dbReference>
<keyword evidence="3 6" id="KW-0812">Transmembrane</keyword>
<dbReference type="PANTHER" id="PTHR32322:SF2">
    <property type="entry name" value="EAMA DOMAIN-CONTAINING PROTEIN"/>
    <property type="match status" value="1"/>
</dbReference>
<feature type="transmembrane region" description="Helical" evidence="6">
    <location>
        <begin position="135"/>
        <end position="155"/>
    </location>
</feature>
<feature type="transmembrane region" description="Helical" evidence="6">
    <location>
        <begin position="278"/>
        <end position="296"/>
    </location>
</feature>
<feature type="domain" description="EamA" evidence="7">
    <location>
        <begin position="21"/>
        <end position="149"/>
    </location>
</feature>
<comment type="caution">
    <text evidence="8">The sequence shown here is derived from an EMBL/GenBank/DDBJ whole genome shotgun (WGS) entry which is preliminary data.</text>
</comment>
<proteinExistence type="inferred from homology"/>
<dbReference type="InterPro" id="IPR000620">
    <property type="entry name" value="EamA_dom"/>
</dbReference>
<evidence type="ECO:0000259" key="7">
    <source>
        <dbReference type="Pfam" id="PF00892"/>
    </source>
</evidence>
<keyword evidence="5 6" id="KW-0472">Membrane</keyword>
<dbReference type="GO" id="GO:0016020">
    <property type="term" value="C:membrane"/>
    <property type="evidence" value="ECO:0007669"/>
    <property type="project" value="UniProtKB-SubCell"/>
</dbReference>
<evidence type="ECO:0000256" key="3">
    <source>
        <dbReference type="ARBA" id="ARBA00022692"/>
    </source>
</evidence>
<feature type="transmembrane region" description="Helical" evidence="6">
    <location>
        <begin position="191"/>
        <end position="212"/>
    </location>
</feature>
<organism evidence="8 9">
    <name type="scientific">Actinoallomurus bryophytorum</name>
    <dbReference type="NCBI Taxonomy" id="1490222"/>
    <lineage>
        <taxon>Bacteria</taxon>
        <taxon>Bacillati</taxon>
        <taxon>Actinomycetota</taxon>
        <taxon>Actinomycetes</taxon>
        <taxon>Streptosporangiales</taxon>
        <taxon>Thermomonosporaceae</taxon>
        <taxon>Actinoallomurus</taxon>
    </lineage>
</organism>
<evidence type="ECO:0000313" key="9">
    <source>
        <dbReference type="Proteomes" id="UP000316096"/>
    </source>
</evidence>
<name>A0A543CC73_9ACTN</name>
<gene>
    <name evidence="8" type="ORF">FB559_0170</name>
</gene>
<evidence type="ECO:0000256" key="5">
    <source>
        <dbReference type="ARBA" id="ARBA00023136"/>
    </source>
</evidence>
<dbReference type="PANTHER" id="PTHR32322">
    <property type="entry name" value="INNER MEMBRANE TRANSPORTER"/>
    <property type="match status" value="1"/>
</dbReference>
<comment type="similarity">
    <text evidence="2">Belongs to the EamA transporter family.</text>
</comment>
<dbReference type="SUPFAM" id="SSF103481">
    <property type="entry name" value="Multidrug resistance efflux transporter EmrE"/>
    <property type="match status" value="2"/>
</dbReference>
<dbReference type="Gene3D" id="1.10.3730.20">
    <property type="match status" value="1"/>
</dbReference>
<dbReference type="Pfam" id="PF00892">
    <property type="entry name" value="EamA"/>
    <property type="match status" value="2"/>
</dbReference>
<dbReference type="InterPro" id="IPR050638">
    <property type="entry name" value="AA-Vitamin_Transporters"/>
</dbReference>
<feature type="transmembrane region" description="Helical" evidence="6">
    <location>
        <begin position="104"/>
        <end position="126"/>
    </location>
</feature>
<evidence type="ECO:0000256" key="4">
    <source>
        <dbReference type="ARBA" id="ARBA00022989"/>
    </source>
</evidence>
<evidence type="ECO:0000313" key="8">
    <source>
        <dbReference type="EMBL" id="TQL94688.1"/>
    </source>
</evidence>
<evidence type="ECO:0000256" key="1">
    <source>
        <dbReference type="ARBA" id="ARBA00004141"/>
    </source>
</evidence>
<evidence type="ECO:0000256" key="6">
    <source>
        <dbReference type="SAM" id="Phobius"/>
    </source>
</evidence>
<accession>A0A543CC73</accession>
<keyword evidence="9" id="KW-1185">Reference proteome</keyword>
<dbReference type="EMBL" id="VFOZ01000001">
    <property type="protein sequence ID" value="TQL94688.1"/>
    <property type="molecule type" value="Genomic_DNA"/>
</dbReference>
<comment type="subcellular location">
    <subcellularLocation>
        <location evidence="1">Membrane</location>
        <topology evidence="1">Multi-pass membrane protein</topology>
    </subcellularLocation>
</comment>
<feature type="transmembrane region" description="Helical" evidence="6">
    <location>
        <begin position="12"/>
        <end position="31"/>
    </location>
</feature>
<dbReference type="AlphaFoldDB" id="A0A543CC73"/>
<feature type="transmembrane region" description="Helical" evidence="6">
    <location>
        <begin position="161"/>
        <end position="184"/>
    </location>
</feature>
<protein>
    <submittedName>
        <fullName evidence="8">DME family drug/metabolite transporter</fullName>
    </submittedName>
</protein>
<reference evidence="8 9" key="1">
    <citation type="submission" date="2019-06" db="EMBL/GenBank/DDBJ databases">
        <title>Sequencing the genomes of 1000 actinobacteria strains.</title>
        <authorList>
            <person name="Klenk H.-P."/>
        </authorList>
    </citation>
    <scope>NUCLEOTIDE SEQUENCE [LARGE SCALE GENOMIC DNA]</scope>
    <source>
        <strain evidence="8 9">DSM 102200</strain>
    </source>
</reference>
<evidence type="ECO:0000256" key="2">
    <source>
        <dbReference type="ARBA" id="ARBA00007362"/>
    </source>
</evidence>
<feature type="transmembrane region" description="Helical" evidence="6">
    <location>
        <begin position="250"/>
        <end position="272"/>
    </location>
</feature>
<sequence length="304" mass="30231">MTSMSIGSTTPVRRFGGGADIVLAAALWGTTGTVRSFVHASPVAVGAARLLIGGAFLFALAVRSGGLRPLVAGGRRTRLILLLGAVLAAIYQVAFFSAVARTGVATGTVVTIGSGPVFAGLLSWLLRMGTPTRRWLLSTAGAVAGCAALTAGGHSAGVEPVGIALALLSGFGYAAYATVASALITRGEDSGAVVGVLFGGAGVLLLPVLALYGPGWLLTGRGAAASLYLGLITTGVGYVLYGRGLRTTPVAAATTLTLAEPAVAAVLGLFVLGEHLGATALGGLVLLVISLLILALPTRRSSTR</sequence>
<feature type="transmembrane region" description="Helical" evidence="6">
    <location>
        <begin position="224"/>
        <end position="241"/>
    </location>
</feature>
<keyword evidence="4 6" id="KW-1133">Transmembrane helix</keyword>
<dbReference type="Proteomes" id="UP000316096">
    <property type="component" value="Unassembled WGS sequence"/>
</dbReference>
<feature type="transmembrane region" description="Helical" evidence="6">
    <location>
        <begin position="79"/>
        <end position="98"/>
    </location>
</feature>
<feature type="domain" description="EamA" evidence="7">
    <location>
        <begin position="162"/>
        <end position="294"/>
    </location>
</feature>
<feature type="transmembrane region" description="Helical" evidence="6">
    <location>
        <begin position="37"/>
        <end position="58"/>
    </location>
</feature>